<organism evidence="1 2">
    <name type="scientific">Rhizophagus irregularis</name>
    <dbReference type="NCBI Taxonomy" id="588596"/>
    <lineage>
        <taxon>Eukaryota</taxon>
        <taxon>Fungi</taxon>
        <taxon>Fungi incertae sedis</taxon>
        <taxon>Mucoromycota</taxon>
        <taxon>Glomeromycotina</taxon>
        <taxon>Glomeromycetes</taxon>
        <taxon>Glomerales</taxon>
        <taxon>Glomeraceae</taxon>
        <taxon>Rhizophagus</taxon>
    </lineage>
</organism>
<dbReference type="AlphaFoldDB" id="A0A2I1H1H6"/>
<protein>
    <submittedName>
        <fullName evidence="1">Uncharacterized protein</fullName>
    </submittedName>
</protein>
<evidence type="ECO:0000313" key="1">
    <source>
        <dbReference type="EMBL" id="PKY52717.1"/>
    </source>
</evidence>
<dbReference type="EMBL" id="LLXI01001257">
    <property type="protein sequence ID" value="PKY52717.1"/>
    <property type="molecule type" value="Genomic_DNA"/>
</dbReference>
<gene>
    <name evidence="1" type="ORF">RhiirA4_470527</name>
</gene>
<dbReference type="VEuPathDB" id="FungiDB:RhiirFUN_023988"/>
<accession>A0A2I1H1H6</accession>
<keyword evidence="2" id="KW-1185">Reference proteome</keyword>
<evidence type="ECO:0000313" key="2">
    <source>
        <dbReference type="Proteomes" id="UP000234323"/>
    </source>
</evidence>
<name>A0A2I1H1H6_9GLOM</name>
<dbReference type="VEuPathDB" id="FungiDB:RhiirA1_479554"/>
<reference evidence="1 2" key="1">
    <citation type="submission" date="2015-10" db="EMBL/GenBank/DDBJ databases">
        <title>Genome analyses suggest a sexual origin of heterokaryosis in a supposedly ancient asexual fungus.</title>
        <authorList>
            <person name="Ropars J."/>
            <person name="Sedzielewska K."/>
            <person name="Noel J."/>
            <person name="Charron P."/>
            <person name="Farinelli L."/>
            <person name="Marton T."/>
            <person name="Kruger M."/>
            <person name="Pelin A."/>
            <person name="Brachmann A."/>
            <person name="Corradi N."/>
        </authorList>
    </citation>
    <scope>NUCLEOTIDE SEQUENCE [LARGE SCALE GENOMIC DNA]</scope>
    <source>
        <strain evidence="1 2">A4</strain>
    </source>
</reference>
<dbReference type="Proteomes" id="UP000234323">
    <property type="component" value="Unassembled WGS sequence"/>
</dbReference>
<proteinExistence type="predicted"/>
<sequence>MLSMDESIDMRRNELKDNVKNFLYERIISIYMKSRQKSWRRFKDFTPEKGTSSLRENLKAMRNDIQHSTKIENKHILMKKSNIPINPTLGLVQLRIWAQFDCAEKEFSKMFSINELQWLLWAFGNNMKSRRNKSLIPLILDHLKKESPFSKEAISKGQIFAEKYV</sequence>
<comment type="caution">
    <text evidence="1">The sequence shown here is derived from an EMBL/GenBank/DDBJ whole genome shotgun (WGS) entry which is preliminary data.</text>
</comment>